<accession>A0ABU0BNP6</accession>
<evidence type="ECO:0000313" key="1">
    <source>
        <dbReference type="EMBL" id="MDQ0319873.1"/>
    </source>
</evidence>
<organism evidence="1 2">
    <name type="scientific">Pararhizobium capsulatum DSM 1112</name>
    <dbReference type="NCBI Taxonomy" id="1121113"/>
    <lineage>
        <taxon>Bacteria</taxon>
        <taxon>Pseudomonadati</taxon>
        <taxon>Pseudomonadota</taxon>
        <taxon>Alphaproteobacteria</taxon>
        <taxon>Hyphomicrobiales</taxon>
        <taxon>Rhizobiaceae</taxon>
        <taxon>Rhizobium/Agrobacterium group</taxon>
        <taxon>Pararhizobium</taxon>
    </lineage>
</organism>
<protein>
    <submittedName>
        <fullName evidence="1">Uncharacterized protein</fullName>
    </submittedName>
</protein>
<name>A0ABU0BNP6_9HYPH</name>
<keyword evidence="2" id="KW-1185">Reference proteome</keyword>
<proteinExistence type="predicted"/>
<gene>
    <name evidence="1" type="ORF">QO002_002011</name>
</gene>
<evidence type="ECO:0000313" key="2">
    <source>
        <dbReference type="Proteomes" id="UP001230207"/>
    </source>
</evidence>
<dbReference type="EMBL" id="JAUSVF010000001">
    <property type="protein sequence ID" value="MDQ0319873.1"/>
    <property type="molecule type" value="Genomic_DNA"/>
</dbReference>
<sequence length="36" mass="4373">MPKMKAAQEDRDLQQLIRKVGNTVKREEFACRKKYY</sequence>
<dbReference type="Proteomes" id="UP001230207">
    <property type="component" value="Unassembled WGS sequence"/>
</dbReference>
<reference evidence="1 2" key="1">
    <citation type="submission" date="2023-07" db="EMBL/GenBank/DDBJ databases">
        <title>Genomic Encyclopedia of Type Strains, Phase IV (KMG-IV): sequencing the most valuable type-strain genomes for metagenomic binning, comparative biology and taxonomic classification.</title>
        <authorList>
            <person name="Goeker M."/>
        </authorList>
    </citation>
    <scope>NUCLEOTIDE SEQUENCE [LARGE SCALE GENOMIC DNA]</scope>
    <source>
        <strain evidence="1 2">DSM 1112</strain>
    </source>
</reference>
<comment type="caution">
    <text evidence="1">The sequence shown here is derived from an EMBL/GenBank/DDBJ whole genome shotgun (WGS) entry which is preliminary data.</text>
</comment>